<dbReference type="AlphaFoldDB" id="A0A2S4UDZ2"/>
<protein>
    <submittedName>
        <fullName evidence="2">Uncharacterized protein</fullName>
    </submittedName>
</protein>
<evidence type="ECO:0000313" key="3">
    <source>
        <dbReference type="Proteomes" id="UP000239156"/>
    </source>
</evidence>
<dbReference type="EMBL" id="PKSL01000341">
    <property type="protein sequence ID" value="POV95508.1"/>
    <property type="molecule type" value="Genomic_DNA"/>
</dbReference>
<keyword evidence="3" id="KW-1185">Reference proteome</keyword>
<sequence length="73" mass="8300">MEQVDKALKETNVPDAKSINGEATKGFKSFINSHIIEKEGRPQFEEMEKAAFEAKEKAAFEEEENATKRRKLA</sequence>
<evidence type="ECO:0000256" key="1">
    <source>
        <dbReference type="SAM" id="MobiDB-lite"/>
    </source>
</evidence>
<accession>A0A2S4UDZ2</accession>
<dbReference type="VEuPathDB" id="FungiDB:PSTT_16205"/>
<proteinExistence type="predicted"/>
<name>A0A2S4UDZ2_9BASI</name>
<reference evidence="2" key="1">
    <citation type="submission" date="2017-12" db="EMBL/GenBank/DDBJ databases">
        <title>Gene loss provides genomic basis for host adaptation in cereal stripe rust fungi.</title>
        <authorList>
            <person name="Xia C."/>
        </authorList>
    </citation>
    <scope>NUCLEOTIDE SEQUENCE [LARGE SCALE GENOMIC DNA]</scope>
    <source>
        <strain evidence="2">93-210</strain>
    </source>
</reference>
<dbReference type="Proteomes" id="UP000239156">
    <property type="component" value="Unassembled WGS sequence"/>
</dbReference>
<organism evidence="2 3">
    <name type="scientific">Puccinia striiformis</name>
    <dbReference type="NCBI Taxonomy" id="27350"/>
    <lineage>
        <taxon>Eukaryota</taxon>
        <taxon>Fungi</taxon>
        <taxon>Dikarya</taxon>
        <taxon>Basidiomycota</taxon>
        <taxon>Pucciniomycotina</taxon>
        <taxon>Pucciniomycetes</taxon>
        <taxon>Pucciniales</taxon>
        <taxon>Pucciniaceae</taxon>
        <taxon>Puccinia</taxon>
    </lineage>
</organism>
<gene>
    <name evidence="2" type="ORF">PSTT_16205</name>
</gene>
<evidence type="ECO:0000313" key="2">
    <source>
        <dbReference type="EMBL" id="POV95508.1"/>
    </source>
</evidence>
<dbReference type="VEuPathDB" id="FungiDB:PSHT_16126"/>
<comment type="caution">
    <text evidence="2">The sequence shown here is derived from an EMBL/GenBank/DDBJ whole genome shotgun (WGS) entry which is preliminary data.</text>
</comment>
<feature type="region of interest" description="Disordered" evidence="1">
    <location>
        <begin position="1"/>
        <end position="20"/>
    </location>
</feature>